<dbReference type="EMBL" id="JAUEPN010000011">
    <property type="protein sequence ID" value="KAK3291047.1"/>
    <property type="molecule type" value="Genomic_DNA"/>
</dbReference>
<evidence type="ECO:0000313" key="3">
    <source>
        <dbReference type="Proteomes" id="UP001278766"/>
    </source>
</evidence>
<reference evidence="2" key="2">
    <citation type="submission" date="2023-06" db="EMBL/GenBank/DDBJ databases">
        <authorList>
            <consortium name="Lawrence Berkeley National Laboratory"/>
            <person name="Haridas S."/>
            <person name="Hensen N."/>
            <person name="Bonometti L."/>
            <person name="Westerberg I."/>
            <person name="Brannstrom I.O."/>
            <person name="Guillou S."/>
            <person name="Cros-Aarteil S."/>
            <person name="Calhoun S."/>
            <person name="Kuo A."/>
            <person name="Mondo S."/>
            <person name="Pangilinan J."/>
            <person name="Riley R."/>
            <person name="Labutti K."/>
            <person name="Andreopoulos B."/>
            <person name="Lipzen A."/>
            <person name="Chen C."/>
            <person name="Yanf M."/>
            <person name="Daum C."/>
            <person name="Ng V."/>
            <person name="Clum A."/>
            <person name="Steindorff A."/>
            <person name="Ohm R."/>
            <person name="Martin F."/>
            <person name="Silar P."/>
            <person name="Natvig D."/>
            <person name="Lalanne C."/>
            <person name="Gautier V."/>
            <person name="Ament-Velasquez S.L."/>
            <person name="Kruys A."/>
            <person name="Hutchinson M.I."/>
            <person name="Powell A.J."/>
            <person name="Barry K."/>
            <person name="Miller A.N."/>
            <person name="Grigoriev I.V."/>
            <person name="Debuchy R."/>
            <person name="Gladieux P."/>
            <person name="Thoren M.H."/>
            <person name="Johannesson H."/>
        </authorList>
    </citation>
    <scope>NUCLEOTIDE SEQUENCE</scope>
    <source>
        <strain evidence="2">CBS 168.71</strain>
    </source>
</reference>
<protein>
    <recommendedName>
        <fullName evidence="4">Thioester reductase (TE) domain-containing protein</fullName>
    </recommendedName>
</protein>
<dbReference type="GeneID" id="87845309"/>
<keyword evidence="3" id="KW-1185">Reference proteome</keyword>
<dbReference type="Proteomes" id="UP001278766">
    <property type="component" value="Unassembled WGS sequence"/>
</dbReference>
<evidence type="ECO:0000256" key="1">
    <source>
        <dbReference type="SAM" id="MobiDB-lite"/>
    </source>
</evidence>
<feature type="compositionally biased region" description="Polar residues" evidence="1">
    <location>
        <begin position="11"/>
        <end position="20"/>
    </location>
</feature>
<accession>A0AAE0LMX9</accession>
<organism evidence="2 3">
    <name type="scientific">Chaetomium fimeti</name>
    <dbReference type="NCBI Taxonomy" id="1854472"/>
    <lineage>
        <taxon>Eukaryota</taxon>
        <taxon>Fungi</taxon>
        <taxon>Dikarya</taxon>
        <taxon>Ascomycota</taxon>
        <taxon>Pezizomycotina</taxon>
        <taxon>Sordariomycetes</taxon>
        <taxon>Sordariomycetidae</taxon>
        <taxon>Sordariales</taxon>
        <taxon>Chaetomiaceae</taxon>
        <taxon>Chaetomium</taxon>
    </lineage>
</organism>
<gene>
    <name evidence="2" type="ORF">B0H64DRAFT_51088</name>
</gene>
<dbReference type="AlphaFoldDB" id="A0AAE0LMX9"/>
<evidence type="ECO:0000313" key="2">
    <source>
        <dbReference type="EMBL" id="KAK3291047.1"/>
    </source>
</evidence>
<name>A0AAE0LMX9_9PEZI</name>
<dbReference type="Gene3D" id="3.40.50.720">
    <property type="entry name" value="NAD(P)-binding Rossmann-like Domain"/>
    <property type="match status" value="1"/>
</dbReference>
<sequence>MAAFVVESGDNKYQQSLRSPDSELDWSQVTSIPSDLLELLASTTHSPSTDVISPPQVVVLAGATGFIGRKILNQIVNDARVTRVCWVAVRPRTPSSQPDR</sequence>
<feature type="region of interest" description="Disordered" evidence="1">
    <location>
        <begin position="1"/>
        <end position="20"/>
    </location>
</feature>
<comment type="caution">
    <text evidence="2">The sequence shown here is derived from an EMBL/GenBank/DDBJ whole genome shotgun (WGS) entry which is preliminary data.</text>
</comment>
<dbReference type="RefSeq" id="XP_062654561.1">
    <property type="nucleotide sequence ID" value="XM_062808361.1"/>
</dbReference>
<evidence type="ECO:0008006" key="4">
    <source>
        <dbReference type="Google" id="ProtNLM"/>
    </source>
</evidence>
<reference evidence="2" key="1">
    <citation type="journal article" date="2023" name="Mol. Phylogenet. Evol.">
        <title>Genome-scale phylogeny and comparative genomics of the fungal order Sordariales.</title>
        <authorList>
            <person name="Hensen N."/>
            <person name="Bonometti L."/>
            <person name="Westerberg I."/>
            <person name="Brannstrom I.O."/>
            <person name="Guillou S."/>
            <person name="Cros-Aarteil S."/>
            <person name="Calhoun S."/>
            <person name="Haridas S."/>
            <person name="Kuo A."/>
            <person name="Mondo S."/>
            <person name="Pangilinan J."/>
            <person name="Riley R."/>
            <person name="LaButti K."/>
            <person name="Andreopoulos B."/>
            <person name="Lipzen A."/>
            <person name="Chen C."/>
            <person name="Yan M."/>
            <person name="Daum C."/>
            <person name="Ng V."/>
            <person name="Clum A."/>
            <person name="Steindorff A."/>
            <person name="Ohm R.A."/>
            <person name="Martin F."/>
            <person name="Silar P."/>
            <person name="Natvig D.O."/>
            <person name="Lalanne C."/>
            <person name="Gautier V."/>
            <person name="Ament-Velasquez S.L."/>
            <person name="Kruys A."/>
            <person name="Hutchinson M.I."/>
            <person name="Powell A.J."/>
            <person name="Barry K."/>
            <person name="Miller A.N."/>
            <person name="Grigoriev I.V."/>
            <person name="Debuchy R."/>
            <person name="Gladieux P."/>
            <person name="Hiltunen Thoren M."/>
            <person name="Johannesson H."/>
        </authorList>
    </citation>
    <scope>NUCLEOTIDE SEQUENCE</scope>
    <source>
        <strain evidence="2">CBS 168.71</strain>
    </source>
</reference>
<proteinExistence type="predicted"/>